<organism evidence="1 2">
    <name type="scientific">Dioscorea alata</name>
    <name type="common">Purple yam</name>
    <dbReference type="NCBI Taxonomy" id="55571"/>
    <lineage>
        <taxon>Eukaryota</taxon>
        <taxon>Viridiplantae</taxon>
        <taxon>Streptophyta</taxon>
        <taxon>Embryophyta</taxon>
        <taxon>Tracheophyta</taxon>
        <taxon>Spermatophyta</taxon>
        <taxon>Magnoliopsida</taxon>
        <taxon>Liliopsida</taxon>
        <taxon>Dioscoreales</taxon>
        <taxon>Dioscoreaceae</taxon>
        <taxon>Dioscorea</taxon>
    </lineage>
</organism>
<dbReference type="EMBL" id="CM037018">
    <property type="protein sequence ID" value="KAH7673944.1"/>
    <property type="molecule type" value="Genomic_DNA"/>
</dbReference>
<proteinExistence type="predicted"/>
<evidence type="ECO:0000313" key="1">
    <source>
        <dbReference type="EMBL" id="KAH7673944.1"/>
    </source>
</evidence>
<accession>A0ACB7VIR1</accession>
<comment type="caution">
    <text evidence="1">The sequence shown here is derived from an EMBL/GenBank/DDBJ whole genome shotgun (WGS) entry which is preliminary data.</text>
</comment>
<reference evidence="2" key="1">
    <citation type="journal article" date="2022" name="Nat. Commun.">
        <title>Chromosome evolution and the genetic basis of agronomically important traits in greater yam.</title>
        <authorList>
            <person name="Bredeson J.V."/>
            <person name="Lyons J.B."/>
            <person name="Oniyinde I.O."/>
            <person name="Okereke N.R."/>
            <person name="Kolade O."/>
            <person name="Nnabue I."/>
            <person name="Nwadili C.O."/>
            <person name="Hribova E."/>
            <person name="Parker M."/>
            <person name="Nwogha J."/>
            <person name="Shu S."/>
            <person name="Carlson J."/>
            <person name="Kariba R."/>
            <person name="Muthemba S."/>
            <person name="Knop K."/>
            <person name="Barton G.J."/>
            <person name="Sherwood A.V."/>
            <person name="Lopez-Montes A."/>
            <person name="Asiedu R."/>
            <person name="Jamnadass R."/>
            <person name="Muchugi A."/>
            <person name="Goodstein D."/>
            <person name="Egesi C.N."/>
            <person name="Featherston J."/>
            <person name="Asfaw A."/>
            <person name="Simpson G.G."/>
            <person name="Dolezel J."/>
            <person name="Hendre P.S."/>
            <person name="Van Deynze A."/>
            <person name="Kumar P.L."/>
            <person name="Obidiegwu J.E."/>
            <person name="Bhattacharjee R."/>
            <person name="Rokhsar D.S."/>
        </authorList>
    </citation>
    <scope>NUCLEOTIDE SEQUENCE [LARGE SCALE GENOMIC DNA]</scope>
    <source>
        <strain evidence="2">cv. TDa95/00328</strain>
    </source>
</reference>
<keyword evidence="2" id="KW-1185">Reference proteome</keyword>
<evidence type="ECO:0000313" key="2">
    <source>
        <dbReference type="Proteomes" id="UP000827976"/>
    </source>
</evidence>
<dbReference type="Proteomes" id="UP000827976">
    <property type="component" value="Chromosome 8"/>
</dbReference>
<sequence length="128" mass="12375">MDLAADDDIGSEGLGFAAGVVVDEIGVVGGGWEAEGGEEAMEDVGAVGDGAVAEEGIEDLATEHRNVLAGEECGAEVDDEVGGEDDVHAGDAAVDEGFTDGELVEHGEEGGGGGGEGGKDGGGEGDGE</sequence>
<name>A0ACB7VIR1_DIOAL</name>
<gene>
    <name evidence="1" type="ORF">IHE45_08G039200</name>
</gene>
<protein>
    <submittedName>
        <fullName evidence="1">Uncharacterized protein</fullName>
    </submittedName>
</protein>